<evidence type="ECO:0000256" key="2">
    <source>
        <dbReference type="PROSITE-ProRule" id="PRU00335"/>
    </source>
</evidence>
<dbReference type="Gene3D" id="1.10.10.60">
    <property type="entry name" value="Homeodomain-like"/>
    <property type="match status" value="1"/>
</dbReference>
<name>A0A2S5TKI7_9GAMM</name>
<dbReference type="GO" id="GO:0000976">
    <property type="term" value="F:transcription cis-regulatory region binding"/>
    <property type="evidence" value="ECO:0007669"/>
    <property type="project" value="TreeGrafter"/>
</dbReference>
<dbReference type="SUPFAM" id="SSF46689">
    <property type="entry name" value="Homeodomain-like"/>
    <property type="match status" value="1"/>
</dbReference>
<dbReference type="AlphaFoldDB" id="A0A2S5TKI7"/>
<gene>
    <name evidence="4" type="ORF">C3942_01050</name>
</gene>
<dbReference type="OrthoDB" id="9790413at2"/>
<dbReference type="PROSITE" id="PS50977">
    <property type="entry name" value="HTH_TETR_2"/>
    <property type="match status" value="1"/>
</dbReference>
<keyword evidence="5" id="KW-1185">Reference proteome</keyword>
<evidence type="ECO:0000313" key="5">
    <source>
        <dbReference type="Proteomes" id="UP000238220"/>
    </source>
</evidence>
<reference evidence="4 5" key="1">
    <citation type="submission" date="2018-02" db="EMBL/GenBank/DDBJ databases">
        <title>Genome sequencing of Solimonas sp. HR-BB.</title>
        <authorList>
            <person name="Lee Y."/>
            <person name="Jeon C.O."/>
        </authorList>
    </citation>
    <scope>NUCLEOTIDE SEQUENCE [LARGE SCALE GENOMIC DNA]</scope>
    <source>
        <strain evidence="4 5">HR-BB</strain>
    </source>
</reference>
<feature type="domain" description="HTH tetR-type" evidence="3">
    <location>
        <begin position="28"/>
        <end position="88"/>
    </location>
</feature>
<dbReference type="InterPro" id="IPR001647">
    <property type="entry name" value="HTH_TetR"/>
</dbReference>
<feature type="DNA-binding region" description="H-T-H motif" evidence="2">
    <location>
        <begin position="51"/>
        <end position="70"/>
    </location>
</feature>
<dbReference type="Proteomes" id="UP000238220">
    <property type="component" value="Unassembled WGS sequence"/>
</dbReference>
<accession>A0A2S5TKI7</accession>
<dbReference type="SUPFAM" id="SSF48498">
    <property type="entry name" value="Tetracyclin repressor-like, C-terminal domain"/>
    <property type="match status" value="1"/>
</dbReference>
<evidence type="ECO:0000259" key="3">
    <source>
        <dbReference type="PROSITE" id="PS50977"/>
    </source>
</evidence>
<keyword evidence="1 2" id="KW-0238">DNA-binding</keyword>
<dbReference type="GO" id="GO:0003700">
    <property type="term" value="F:DNA-binding transcription factor activity"/>
    <property type="evidence" value="ECO:0007669"/>
    <property type="project" value="TreeGrafter"/>
</dbReference>
<dbReference type="Gene3D" id="1.10.357.10">
    <property type="entry name" value="Tetracycline Repressor, domain 2"/>
    <property type="match status" value="1"/>
</dbReference>
<dbReference type="PANTHER" id="PTHR30055:SF226">
    <property type="entry name" value="HTH-TYPE TRANSCRIPTIONAL REGULATOR PKSA"/>
    <property type="match status" value="1"/>
</dbReference>
<dbReference type="Pfam" id="PF00440">
    <property type="entry name" value="TetR_N"/>
    <property type="match status" value="1"/>
</dbReference>
<evidence type="ECO:0000256" key="1">
    <source>
        <dbReference type="ARBA" id="ARBA00023125"/>
    </source>
</evidence>
<proteinExistence type="predicted"/>
<organism evidence="4 5">
    <name type="scientific">Solimonas fluminis</name>
    <dbReference type="NCBI Taxonomy" id="2086571"/>
    <lineage>
        <taxon>Bacteria</taxon>
        <taxon>Pseudomonadati</taxon>
        <taxon>Pseudomonadota</taxon>
        <taxon>Gammaproteobacteria</taxon>
        <taxon>Nevskiales</taxon>
        <taxon>Nevskiaceae</taxon>
        <taxon>Solimonas</taxon>
    </lineage>
</organism>
<comment type="caution">
    <text evidence="4">The sequence shown here is derived from an EMBL/GenBank/DDBJ whole genome shotgun (WGS) entry which is preliminary data.</text>
</comment>
<dbReference type="PANTHER" id="PTHR30055">
    <property type="entry name" value="HTH-TYPE TRANSCRIPTIONAL REGULATOR RUTR"/>
    <property type="match status" value="1"/>
</dbReference>
<evidence type="ECO:0000313" key="4">
    <source>
        <dbReference type="EMBL" id="PPE75510.1"/>
    </source>
</evidence>
<dbReference type="InterPro" id="IPR009057">
    <property type="entry name" value="Homeodomain-like_sf"/>
</dbReference>
<dbReference type="InterPro" id="IPR036271">
    <property type="entry name" value="Tet_transcr_reg_TetR-rel_C_sf"/>
</dbReference>
<sequence length="227" mass="25317">MSNIRMSKKPLPSKRRVYGGVNAEQRVQERRERLLATALELFATQGYQNTPIEQLCADAKVTTRHFYEAFAGREALLLVLYERIIREAQGAVREALQRPGLDLAARIPQVMGAFIETYVRDRRRAQVGVLEVVGVSPAVEKRRREVIREFAQVLEGYADSLVAQGLLPRRNYHPVSLALVGGINELLAEWLMSGDPGSLQQLHDAISDVMQALLLGGAAMARQEKGK</sequence>
<dbReference type="EMBL" id="PSNW01000001">
    <property type="protein sequence ID" value="PPE75510.1"/>
    <property type="molecule type" value="Genomic_DNA"/>
</dbReference>
<dbReference type="InterPro" id="IPR050109">
    <property type="entry name" value="HTH-type_TetR-like_transc_reg"/>
</dbReference>
<protein>
    <submittedName>
        <fullName evidence="4">TetR/AcrR family transcriptional regulator</fullName>
    </submittedName>
</protein>